<sequence>MKFFLLCFLTLPLFAVKLVDYNIYDRNDRVDLMLSFDNAYNGKISQTKDKNFILLTFSKLTYSKDELKNLNSKLVDRVSISSKNNDTYIMLKNKQNISLNVSSINDKFGVRIRVTQQNKQENLSQDSILKSNQEKETSFEFKDANLVKYDYTNYILVMVILIILLIILWWFKNSLISKKSGISRDFRMIFQRFLDKNNQLVVFEYAHKRYTMIIGNSNIVLESAEAEQGQIDLEKKEKNFDSFFEENKKRIQNLIEQRQKK</sequence>
<comment type="caution">
    <text evidence="2">The sequence shown here is derived from an EMBL/GenBank/DDBJ whole genome shotgun (WGS) entry which is preliminary data.</text>
</comment>
<protein>
    <recommendedName>
        <fullName evidence="4">Transmembrane protein</fullName>
    </recommendedName>
</protein>
<evidence type="ECO:0008006" key="4">
    <source>
        <dbReference type="Google" id="ProtNLM"/>
    </source>
</evidence>
<dbReference type="EMBL" id="NXLY01000002">
    <property type="protein sequence ID" value="TKX34588.1"/>
    <property type="molecule type" value="Genomic_DNA"/>
</dbReference>
<name>A0ABY2TL31_9BACT</name>
<evidence type="ECO:0000313" key="2">
    <source>
        <dbReference type="EMBL" id="TKX34588.1"/>
    </source>
</evidence>
<evidence type="ECO:0000313" key="3">
    <source>
        <dbReference type="Proteomes" id="UP000309584"/>
    </source>
</evidence>
<proteinExistence type="predicted"/>
<keyword evidence="1" id="KW-1133">Transmembrane helix</keyword>
<keyword evidence="1" id="KW-0472">Membrane</keyword>
<dbReference type="Proteomes" id="UP000309584">
    <property type="component" value="Unassembled WGS sequence"/>
</dbReference>
<keyword evidence="3" id="KW-1185">Reference proteome</keyword>
<gene>
    <name evidence="2" type="ORF">CQA75_01365</name>
</gene>
<dbReference type="RefSeq" id="WP_137623269.1">
    <property type="nucleotide sequence ID" value="NZ_NXLY01000002.1"/>
</dbReference>
<reference evidence="2 3" key="1">
    <citation type="submission" date="2018-05" db="EMBL/GenBank/DDBJ databases">
        <title>Novel Campyloabacter and Helicobacter Species and Strains.</title>
        <authorList>
            <person name="Mannion A.J."/>
            <person name="Shen Z."/>
            <person name="Fox J.G."/>
        </authorList>
    </citation>
    <scope>NUCLEOTIDE SEQUENCE [LARGE SCALE GENOMIC DNA]</scope>
    <source>
        <strain evidence="3">MIT10-5678</strain>
    </source>
</reference>
<organism evidence="2 3">
    <name type="scientific">Campylobacter taeniopygiae</name>
    <dbReference type="NCBI Taxonomy" id="2510188"/>
    <lineage>
        <taxon>Bacteria</taxon>
        <taxon>Pseudomonadati</taxon>
        <taxon>Campylobacterota</taxon>
        <taxon>Epsilonproteobacteria</taxon>
        <taxon>Campylobacterales</taxon>
        <taxon>Campylobacteraceae</taxon>
        <taxon>Campylobacter</taxon>
    </lineage>
</organism>
<accession>A0ABY2TL31</accession>
<feature type="transmembrane region" description="Helical" evidence="1">
    <location>
        <begin position="151"/>
        <end position="171"/>
    </location>
</feature>
<keyword evidence="1" id="KW-0812">Transmembrane</keyword>
<evidence type="ECO:0000256" key="1">
    <source>
        <dbReference type="SAM" id="Phobius"/>
    </source>
</evidence>